<dbReference type="SUPFAM" id="SSF57667">
    <property type="entry name" value="beta-beta-alpha zinc fingers"/>
    <property type="match status" value="1"/>
</dbReference>
<feature type="domain" description="C2H2-type" evidence="10">
    <location>
        <begin position="26"/>
        <end position="53"/>
    </location>
</feature>
<dbReference type="EMBL" id="JBBWWQ010000015">
    <property type="protein sequence ID" value="KAK8928424.1"/>
    <property type="molecule type" value="Genomic_DNA"/>
</dbReference>
<keyword evidence="3 8" id="KW-0863">Zinc-finger</keyword>
<accession>A0AAP0FZP3</accession>
<organism evidence="11 12">
    <name type="scientific">Platanthera zijinensis</name>
    <dbReference type="NCBI Taxonomy" id="2320716"/>
    <lineage>
        <taxon>Eukaryota</taxon>
        <taxon>Viridiplantae</taxon>
        <taxon>Streptophyta</taxon>
        <taxon>Embryophyta</taxon>
        <taxon>Tracheophyta</taxon>
        <taxon>Spermatophyta</taxon>
        <taxon>Magnoliopsida</taxon>
        <taxon>Liliopsida</taxon>
        <taxon>Asparagales</taxon>
        <taxon>Orchidaceae</taxon>
        <taxon>Orchidoideae</taxon>
        <taxon>Orchideae</taxon>
        <taxon>Orchidinae</taxon>
        <taxon>Platanthera</taxon>
    </lineage>
</organism>
<evidence type="ECO:0000256" key="2">
    <source>
        <dbReference type="ARBA" id="ARBA00022723"/>
    </source>
</evidence>
<evidence type="ECO:0000256" key="4">
    <source>
        <dbReference type="ARBA" id="ARBA00022833"/>
    </source>
</evidence>
<sequence>MESGVSRKGDGEIAGGFDSPAHERTYECNFCKRGFSNAQALGGHMNMHRRDRANILMTRALPAAPFTNCEVGGRFGFAGGGVLHRRQGTINLMPRSSGEQESRTLVRQAETEQRDAVGSVAAMEQLDLELRLWPENAGPN</sequence>
<comment type="caution">
    <text evidence="11">The sequence shown here is derived from an EMBL/GenBank/DDBJ whole genome shotgun (WGS) entry which is preliminary data.</text>
</comment>
<dbReference type="PROSITE" id="PS00028">
    <property type="entry name" value="ZINC_FINGER_C2H2_1"/>
    <property type="match status" value="1"/>
</dbReference>
<dbReference type="PANTHER" id="PTHR45801:SF117">
    <property type="entry name" value="OS07G0417400 PROTEIN"/>
    <property type="match status" value="1"/>
</dbReference>
<keyword evidence="2" id="KW-0479">Metal-binding</keyword>
<reference evidence="11 12" key="1">
    <citation type="journal article" date="2022" name="Nat. Plants">
        <title>Genomes of leafy and leafless Platanthera orchids illuminate the evolution of mycoheterotrophy.</title>
        <authorList>
            <person name="Li M.H."/>
            <person name="Liu K.W."/>
            <person name="Li Z."/>
            <person name="Lu H.C."/>
            <person name="Ye Q.L."/>
            <person name="Zhang D."/>
            <person name="Wang J.Y."/>
            <person name="Li Y.F."/>
            <person name="Zhong Z.M."/>
            <person name="Liu X."/>
            <person name="Yu X."/>
            <person name="Liu D.K."/>
            <person name="Tu X.D."/>
            <person name="Liu B."/>
            <person name="Hao Y."/>
            <person name="Liao X.Y."/>
            <person name="Jiang Y.T."/>
            <person name="Sun W.H."/>
            <person name="Chen J."/>
            <person name="Chen Y.Q."/>
            <person name="Ai Y."/>
            <person name="Zhai J.W."/>
            <person name="Wu S.S."/>
            <person name="Zhou Z."/>
            <person name="Hsiao Y.Y."/>
            <person name="Wu W.L."/>
            <person name="Chen Y.Y."/>
            <person name="Lin Y.F."/>
            <person name="Hsu J.L."/>
            <person name="Li C.Y."/>
            <person name="Wang Z.W."/>
            <person name="Zhao X."/>
            <person name="Zhong W.Y."/>
            <person name="Ma X.K."/>
            <person name="Ma L."/>
            <person name="Huang J."/>
            <person name="Chen G.Z."/>
            <person name="Huang M.Z."/>
            <person name="Huang L."/>
            <person name="Peng D.H."/>
            <person name="Luo Y.B."/>
            <person name="Zou S.Q."/>
            <person name="Chen S.P."/>
            <person name="Lan S."/>
            <person name="Tsai W.C."/>
            <person name="Van de Peer Y."/>
            <person name="Liu Z.J."/>
        </authorList>
    </citation>
    <scope>NUCLEOTIDE SEQUENCE [LARGE SCALE GENOMIC DNA]</scope>
    <source>
        <strain evidence="11">Lor287</strain>
    </source>
</reference>
<dbReference type="Proteomes" id="UP001418222">
    <property type="component" value="Unassembled WGS sequence"/>
</dbReference>
<evidence type="ECO:0000259" key="10">
    <source>
        <dbReference type="PROSITE" id="PS50157"/>
    </source>
</evidence>
<evidence type="ECO:0000256" key="1">
    <source>
        <dbReference type="ARBA" id="ARBA00004123"/>
    </source>
</evidence>
<proteinExistence type="predicted"/>
<dbReference type="GO" id="GO:0005634">
    <property type="term" value="C:nucleus"/>
    <property type="evidence" value="ECO:0007669"/>
    <property type="project" value="UniProtKB-SubCell"/>
</dbReference>
<keyword evidence="5" id="KW-0805">Transcription regulation</keyword>
<keyword evidence="7" id="KW-0539">Nucleus</keyword>
<evidence type="ECO:0000313" key="12">
    <source>
        <dbReference type="Proteomes" id="UP001418222"/>
    </source>
</evidence>
<evidence type="ECO:0000256" key="3">
    <source>
        <dbReference type="ARBA" id="ARBA00022771"/>
    </source>
</evidence>
<evidence type="ECO:0000256" key="9">
    <source>
        <dbReference type="SAM" id="MobiDB-lite"/>
    </source>
</evidence>
<evidence type="ECO:0000313" key="11">
    <source>
        <dbReference type="EMBL" id="KAK8928424.1"/>
    </source>
</evidence>
<evidence type="ECO:0000256" key="6">
    <source>
        <dbReference type="ARBA" id="ARBA00023163"/>
    </source>
</evidence>
<dbReference type="InterPro" id="IPR013087">
    <property type="entry name" value="Znf_C2H2_type"/>
</dbReference>
<feature type="region of interest" description="Disordered" evidence="9">
    <location>
        <begin position="94"/>
        <end position="116"/>
    </location>
</feature>
<dbReference type="Pfam" id="PF13912">
    <property type="entry name" value="zf-C2H2_6"/>
    <property type="match status" value="1"/>
</dbReference>
<evidence type="ECO:0000256" key="8">
    <source>
        <dbReference type="PROSITE-ProRule" id="PRU00042"/>
    </source>
</evidence>
<dbReference type="PANTHER" id="PTHR45801">
    <property type="entry name" value="OS07G0101800 PROTEIN"/>
    <property type="match status" value="1"/>
</dbReference>
<keyword evidence="6" id="KW-0804">Transcription</keyword>
<feature type="compositionally biased region" description="Basic and acidic residues" evidence="9">
    <location>
        <begin position="98"/>
        <end position="115"/>
    </location>
</feature>
<name>A0AAP0FZP3_9ASPA</name>
<protein>
    <submittedName>
        <fullName evidence="11">Transcriptional regulator TAC1</fullName>
    </submittedName>
</protein>
<dbReference type="PROSITE" id="PS50157">
    <property type="entry name" value="ZINC_FINGER_C2H2_2"/>
    <property type="match status" value="1"/>
</dbReference>
<evidence type="ECO:0000256" key="7">
    <source>
        <dbReference type="ARBA" id="ARBA00023242"/>
    </source>
</evidence>
<keyword evidence="4" id="KW-0862">Zinc</keyword>
<dbReference type="InterPro" id="IPR036236">
    <property type="entry name" value="Znf_C2H2_sf"/>
</dbReference>
<gene>
    <name evidence="11" type="primary">TAC1</name>
    <name evidence="11" type="ORF">KSP39_PZI017602</name>
</gene>
<keyword evidence="12" id="KW-1185">Reference proteome</keyword>
<dbReference type="InterPro" id="IPR052426">
    <property type="entry name" value="Plant_dev_regulator"/>
</dbReference>
<dbReference type="GO" id="GO:0008270">
    <property type="term" value="F:zinc ion binding"/>
    <property type="evidence" value="ECO:0007669"/>
    <property type="project" value="UniProtKB-KW"/>
</dbReference>
<evidence type="ECO:0000256" key="5">
    <source>
        <dbReference type="ARBA" id="ARBA00023015"/>
    </source>
</evidence>
<dbReference type="AlphaFoldDB" id="A0AAP0FZP3"/>
<comment type="subcellular location">
    <subcellularLocation>
        <location evidence="1">Nucleus</location>
    </subcellularLocation>
</comment>
<dbReference type="Gene3D" id="3.30.160.60">
    <property type="entry name" value="Classic Zinc Finger"/>
    <property type="match status" value="1"/>
</dbReference>